<proteinExistence type="predicted"/>
<feature type="transmembrane region" description="Helical" evidence="6">
    <location>
        <begin position="135"/>
        <end position="159"/>
    </location>
</feature>
<feature type="region of interest" description="Disordered" evidence="5">
    <location>
        <begin position="1"/>
        <end position="71"/>
    </location>
</feature>
<dbReference type="PROSITE" id="PS50850">
    <property type="entry name" value="MFS"/>
    <property type="match status" value="1"/>
</dbReference>
<dbReference type="InterPro" id="IPR011701">
    <property type="entry name" value="MFS"/>
</dbReference>
<evidence type="ECO:0000256" key="4">
    <source>
        <dbReference type="ARBA" id="ARBA00023136"/>
    </source>
</evidence>
<dbReference type="AlphaFoldDB" id="A0A0H2UFT5"/>
<feature type="transmembrane region" description="Helical" evidence="6">
    <location>
        <begin position="407"/>
        <end position="430"/>
    </location>
</feature>
<accession>A0A0H2UFT5</accession>
<feature type="transmembrane region" description="Helical" evidence="6">
    <location>
        <begin position="292"/>
        <end position="311"/>
    </location>
</feature>
<evidence type="ECO:0000256" key="5">
    <source>
        <dbReference type="SAM" id="MobiDB-lite"/>
    </source>
</evidence>
<keyword evidence="3 6" id="KW-1133">Transmembrane helix</keyword>
<feature type="transmembrane region" description="Helical" evidence="6">
    <location>
        <begin position="261"/>
        <end position="280"/>
    </location>
</feature>
<evidence type="ECO:0000256" key="1">
    <source>
        <dbReference type="ARBA" id="ARBA00004141"/>
    </source>
</evidence>
<dbReference type="InterPro" id="IPR036259">
    <property type="entry name" value="MFS_trans_sf"/>
</dbReference>
<gene>
    <name evidence="8" type="ORF">MAPG_12121</name>
</gene>
<dbReference type="EMBL" id="GL877141">
    <property type="protein sequence ID" value="KLU93184.1"/>
    <property type="molecule type" value="Genomic_DNA"/>
</dbReference>
<dbReference type="InterPro" id="IPR020846">
    <property type="entry name" value="MFS_dom"/>
</dbReference>
<reference evidence="8" key="1">
    <citation type="submission" date="2010-05" db="EMBL/GenBank/DDBJ databases">
        <title>The Genome Sequence of Magnaporthe poae strain ATCC 64411.</title>
        <authorList>
            <consortium name="The Broad Institute Genome Sequencing Platform"/>
            <consortium name="Broad Institute Genome Sequencing Center for Infectious Disease"/>
            <person name="Ma L.-J."/>
            <person name="Dead R."/>
            <person name="Young S."/>
            <person name="Zeng Q."/>
            <person name="Koehrsen M."/>
            <person name="Alvarado L."/>
            <person name="Berlin A."/>
            <person name="Chapman S.B."/>
            <person name="Chen Z."/>
            <person name="Freedman E."/>
            <person name="Gellesch M."/>
            <person name="Goldberg J."/>
            <person name="Griggs A."/>
            <person name="Gujja S."/>
            <person name="Heilman E.R."/>
            <person name="Heiman D."/>
            <person name="Hepburn T."/>
            <person name="Howarth C."/>
            <person name="Jen D."/>
            <person name="Larson L."/>
            <person name="Mehta T."/>
            <person name="Neiman D."/>
            <person name="Pearson M."/>
            <person name="Roberts A."/>
            <person name="Saif S."/>
            <person name="Shea T."/>
            <person name="Shenoy N."/>
            <person name="Sisk P."/>
            <person name="Stolte C."/>
            <person name="Sykes S."/>
            <person name="Walk T."/>
            <person name="White J."/>
            <person name="Yandava C."/>
            <person name="Haas B."/>
            <person name="Nusbaum C."/>
            <person name="Birren B."/>
        </authorList>
    </citation>
    <scope>NUCLEOTIDE SEQUENCE</scope>
    <source>
        <strain evidence="8">ATCC 64411</strain>
    </source>
</reference>
<feature type="compositionally biased region" description="Basic and acidic residues" evidence="5">
    <location>
        <begin position="37"/>
        <end position="50"/>
    </location>
</feature>
<feature type="transmembrane region" description="Helical" evidence="6">
    <location>
        <begin position="362"/>
        <end position="387"/>
    </location>
</feature>
<reference evidence="8" key="2">
    <citation type="submission" date="2011-03" db="EMBL/GenBank/DDBJ databases">
        <title>Annotation of Magnaporthe poae ATCC 64411.</title>
        <authorList>
            <person name="Ma L.-J."/>
            <person name="Dead R."/>
            <person name="Young S.K."/>
            <person name="Zeng Q."/>
            <person name="Gargeya S."/>
            <person name="Fitzgerald M."/>
            <person name="Haas B."/>
            <person name="Abouelleil A."/>
            <person name="Alvarado L."/>
            <person name="Arachchi H.M."/>
            <person name="Berlin A."/>
            <person name="Brown A."/>
            <person name="Chapman S.B."/>
            <person name="Chen Z."/>
            <person name="Dunbar C."/>
            <person name="Freedman E."/>
            <person name="Gearin G."/>
            <person name="Gellesch M."/>
            <person name="Goldberg J."/>
            <person name="Griggs A."/>
            <person name="Gujja S."/>
            <person name="Heiman D."/>
            <person name="Howarth C."/>
            <person name="Larson L."/>
            <person name="Lui A."/>
            <person name="MacDonald P.J.P."/>
            <person name="Mehta T."/>
            <person name="Montmayeur A."/>
            <person name="Murphy C."/>
            <person name="Neiman D."/>
            <person name="Pearson M."/>
            <person name="Priest M."/>
            <person name="Roberts A."/>
            <person name="Saif S."/>
            <person name="Shea T."/>
            <person name="Shenoy N."/>
            <person name="Sisk P."/>
            <person name="Stolte C."/>
            <person name="Sykes S."/>
            <person name="Yandava C."/>
            <person name="Wortman J."/>
            <person name="Nusbaum C."/>
            <person name="Birren B."/>
        </authorList>
    </citation>
    <scope>NUCLEOTIDE SEQUENCE</scope>
    <source>
        <strain evidence="8">ATCC 64411</strain>
    </source>
</reference>
<dbReference type="SUPFAM" id="SSF103473">
    <property type="entry name" value="MFS general substrate transporter"/>
    <property type="match status" value="1"/>
</dbReference>
<evidence type="ECO:0000256" key="6">
    <source>
        <dbReference type="SAM" id="Phobius"/>
    </source>
</evidence>
<evidence type="ECO:0000256" key="2">
    <source>
        <dbReference type="ARBA" id="ARBA00022692"/>
    </source>
</evidence>
<dbReference type="PANTHER" id="PTHR23502">
    <property type="entry name" value="MAJOR FACILITATOR SUPERFAMILY"/>
    <property type="match status" value="1"/>
</dbReference>
<comment type="subcellular location">
    <subcellularLocation>
        <location evidence="1">Membrane</location>
        <topology evidence="1">Multi-pass membrane protein</topology>
    </subcellularLocation>
</comment>
<dbReference type="GO" id="GO:0015203">
    <property type="term" value="F:polyamine transmembrane transporter activity"/>
    <property type="evidence" value="ECO:0007669"/>
    <property type="project" value="TreeGrafter"/>
</dbReference>
<dbReference type="OrthoDB" id="3936150at2759"/>
<feature type="transmembrane region" description="Helical" evidence="6">
    <location>
        <begin position="203"/>
        <end position="222"/>
    </location>
</feature>
<protein>
    <submittedName>
        <fullName evidence="8">Quinidine resistance</fullName>
    </submittedName>
</protein>
<dbReference type="Gene3D" id="1.20.1720.10">
    <property type="entry name" value="Multidrug resistance protein D"/>
    <property type="match status" value="1"/>
</dbReference>
<organism evidence="8">
    <name type="scientific">Magnaporthiopsis poae (strain ATCC 64411 / 73-15)</name>
    <name type="common">Kentucky bluegrass fungus</name>
    <name type="synonym">Magnaporthe poae</name>
    <dbReference type="NCBI Taxonomy" id="644358"/>
    <lineage>
        <taxon>Eukaryota</taxon>
        <taxon>Fungi</taxon>
        <taxon>Dikarya</taxon>
        <taxon>Ascomycota</taxon>
        <taxon>Pezizomycotina</taxon>
        <taxon>Sordariomycetes</taxon>
        <taxon>Sordariomycetidae</taxon>
        <taxon>Magnaporthales</taxon>
        <taxon>Magnaporthaceae</taxon>
        <taxon>Magnaporthiopsis</taxon>
    </lineage>
</organism>
<evidence type="ECO:0000256" key="3">
    <source>
        <dbReference type="ARBA" id="ARBA00022989"/>
    </source>
</evidence>
<dbReference type="PANTHER" id="PTHR23502:SF5">
    <property type="entry name" value="QUINIDINE RESISTANCE PROTEIN 3"/>
    <property type="match status" value="1"/>
</dbReference>
<dbReference type="GO" id="GO:0010509">
    <property type="term" value="P:intracellular polyamine homeostasis"/>
    <property type="evidence" value="ECO:0007669"/>
    <property type="project" value="TreeGrafter"/>
</dbReference>
<feature type="compositionally biased region" description="Basic and acidic residues" evidence="5">
    <location>
        <begin position="1"/>
        <end position="15"/>
    </location>
</feature>
<evidence type="ECO:0000259" key="7">
    <source>
        <dbReference type="PROSITE" id="PS50850"/>
    </source>
</evidence>
<evidence type="ECO:0000313" key="8">
    <source>
        <dbReference type="EMBL" id="KLU93184.1"/>
    </source>
</evidence>
<feature type="domain" description="Major facilitator superfamily (MFS) profile" evidence="7">
    <location>
        <begin position="137"/>
        <end position="455"/>
    </location>
</feature>
<feature type="transmembrane region" description="Helical" evidence="6">
    <location>
        <begin position="171"/>
        <end position="191"/>
    </location>
</feature>
<keyword evidence="2 6" id="KW-0812">Transmembrane</keyword>
<dbReference type="GO" id="GO:0005886">
    <property type="term" value="C:plasma membrane"/>
    <property type="evidence" value="ECO:0007669"/>
    <property type="project" value="TreeGrafter"/>
</dbReference>
<keyword evidence="4 6" id="KW-0472">Membrane</keyword>
<name>A0A0H2UFT5_MAGP6</name>
<feature type="transmembrane region" description="Helical" evidence="6">
    <location>
        <begin position="228"/>
        <end position="249"/>
    </location>
</feature>
<dbReference type="VEuPathDB" id="FungiDB:MAPG_12121"/>
<sequence length="455" mass="48919">MGAPSDEKAPRKPEHGLAGYAVDNDPRAVIDAPVSDESVHDGPAGDEKSRRSSQSGEAPERSDSDMGGDEEAAVAAGDDELRDAPAAAALSRTASTRSRAVTIVPKSRRRGLLARLAFLIPEVERPYEYSHMNKWAITIIVALAASCSPLGSSIFYPALGKMAIELRTTETITNLTVAVYMLSMAIFPLWWSSFSETFGRRTIYVLSFALFVLASILSAVSVNVGMLIAMRVLAGGASAAVQAVGAGTIADIWEPKDRGRAMGIFFLGPLLGPLLAPIFGGALSQRWGWQSTMWFLAIYGGLVWIMIVFCLPETLAKKKPAAEPEATASTSLQRMSTRQSVSQHTRATARFIKRAFVDPLSVLLYLRFAPVAITVIYSSVAFGALFILNISLQSTFGKPPYGYPELILGLLYLPASAGYIAGSLVGGPWIDRIMAREARRAGRYDADGNPVLLPE</sequence>
<dbReference type="Pfam" id="PF07690">
    <property type="entry name" value="MFS_1"/>
    <property type="match status" value="1"/>
</dbReference>
<feature type="non-terminal residue" evidence="8">
    <location>
        <position position="455"/>
    </location>
</feature>